<feature type="non-terminal residue" evidence="3">
    <location>
        <position position="1"/>
    </location>
</feature>
<dbReference type="GO" id="GO:0006508">
    <property type="term" value="P:proteolysis"/>
    <property type="evidence" value="ECO:0007669"/>
    <property type="project" value="InterPro"/>
</dbReference>
<evidence type="ECO:0000256" key="1">
    <source>
        <dbReference type="ARBA" id="ARBA00023157"/>
    </source>
</evidence>
<name>A0A7R9AJK4_9CRUS</name>
<keyword evidence="1" id="KW-1015">Disulfide bond</keyword>
<dbReference type="InterPro" id="IPR009003">
    <property type="entry name" value="Peptidase_S1_PA"/>
</dbReference>
<accession>A0A7R9AJK4</accession>
<protein>
    <recommendedName>
        <fullName evidence="2">Peptidase S1 domain-containing protein</fullName>
    </recommendedName>
</protein>
<dbReference type="AlphaFoldDB" id="A0A7R9AJK4"/>
<dbReference type="FunFam" id="2.40.10.10:FF:000068">
    <property type="entry name" value="transmembrane protease serine 2"/>
    <property type="match status" value="1"/>
</dbReference>
<dbReference type="PROSITE" id="PS50240">
    <property type="entry name" value="TRYPSIN_DOM"/>
    <property type="match status" value="1"/>
</dbReference>
<gene>
    <name evidence="3" type="ORF">DSTB1V02_LOCUS15105</name>
</gene>
<evidence type="ECO:0000313" key="4">
    <source>
        <dbReference type="Proteomes" id="UP000677054"/>
    </source>
</evidence>
<dbReference type="GO" id="GO:0004252">
    <property type="term" value="F:serine-type endopeptidase activity"/>
    <property type="evidence" value="ECO:0007669"/>
    <property type="project" value="InterPro"/>
</dbReference>
<dbReference type="PANTHER" id="PTHR24258">
    <property type="entry name" value="SERINE PROTEASE-RELATED"/>
    <property type="match status" value="1"/>
</dbReference>
<dbReference type="Gene3D" id="2.40.10.10">
    <property type="entry name" value="Trypsin-like serine proteases"/>
    <property type="match status" value="1"/>
</dbReference>
<dbReference type="SMART" id="SM00020">
    <property type="entry name" value="Tryp_SPc"/>
    <property type="match status" value="1"/>
</dbReference>
<proteinExistence type="predicted"/>
<reference evidence="3" key="1">
    <citation type="submission" date="2020-11" db="EMBL/GenBank/DDBJ databases">
        <authorList>
            <person name="Tran Van P."/>
        </authorList>
    </citation>
    <scope>NUCLEOTIDE SEQUENCE</scope>
</reference>
<evidence type="ECO:0000313" key="3">
    <source>
        <dbReference type="EMBL" id="CAD7255360.1"/>
    </source>
</evidence>
<dbReference type="EMBL" id="CAJPEV010024334">
    <property type="protein sequence ID" value="CAG0908485.1"/>
    <property type="molecule type" value="Genomic_DNA"/>
</dbReference>
<evidence type="ECO:0000259" key="2">
    <source>
        <dbReference type="PROSITE" id="PS50240"/>
    </source>
</evidence>
<dbReference type="InterPro" id="IPR043504">
    <property type="entry name" value="Peptidase_S1_PA_chymotrypsin"/>
</dbReference>
<dbReference type="PANTHER" id="PTHR24258:SF116">
    <property type="entry name" value="FI16631P1-RELATED"/>
    <property type="match status" value="1"/>
</dbReference>
<feature type="domain" description="Peptidase S1" evidence="2">
    <location>
        <begin position="51"/>
        <end position="182"/>
    </location>
</feature>
<sequence length="203" mass="22274">GEPGLCEAEDACSQRIAGSELPQRRQACFHVRDRATICCPTRGSLSSSGRIVGGEDTEPGEYPWMAALIRKSSTLRPFCGGSLISPGHVLTAATCVREDRQNPSSFLVRIGEHNFANMSETEHRDFNVARIHIHPNFTERSWGFYNDLAILELDNPSEDDPATVCLPKKPGEFKGCGAVVTGKEFISSCFNNGKRLVFNETVV</sequence>
<dbReference type="SUPFAM" id="SSF50494">
    <property type="entry name" value="Trypsin-like serine proteases"/>
    <property type="match status" value="1"/>
</dbReference>
<keyword evidence="4" id="KW-1185">Reference proteome</keyword>
<dbReference type="EMBL" id="LR923852">
    <property type="protein sequence ID" value="CAD7255360.1"/>
    <property type="molecule type" value="Genomic_DNA"/>
</dbReference>
<dbReference type="OrthoDB" id="8440449at2759"/>
<dbReference type="InterPro" id="IPR001254">
    <property type="entry name" value="Trypsin_dom"/>
</dbReference>
<dbReference type="Proteomes" id="UP000677054">
    <property type="component" value="Unassembled WGS sequence"/>
</dbReference>
<organism evidence="3">
    <name type="scientific">Darwinula stevensoni</name>
    <dbReference type="NCBI Taxonomy" id="69355"/>
    <lineage>
        <taxon>Eukaryota</taxon>
        <taxon>Metazoa</taxon>
        <taxon>Ecdysozoa</taxon>
        <taxon>Arthropoda</taxon>
        <taxon>Crustacea</taxon>
        <taxon>Oligostraca</taxon>
        <taxon>Ostracoda</taxon>
        <taxon>Podocopa</taxon>
        <taxon>Podocopida</taxon>
        <taxon>Darwinulocopina</taxon>
        <taxon>Darwinuloidea</taxon>
        <taxon>Darwinulidae</taxon>
        <taxon>Darwinula</taxon>
    </lineage>
</organism>
<dbReference type="Pfam" id="PF00089">
    <property type="entry name" value="Trypsin"/>
    <property type="match status" value="1"/>
</dbReference>